<keyword evidence="2" id="KW-1133">Transmembrane helix</keyword>
<dbReference type="AlphaFoldDB" id="A0AAV9GXL3"/>
<dbReference type="EMBL" id="MU865921">
    <property type="protein sequence ID" value="KAK4453115.1"/>
    <property type="molecule type" value="Genomic_DNA"/>
</dbReference>
<organism evidence="3 4">
    <name type="scientific">Podospora aff. communis PSN243</name>
    <dbReference type="NCBI Taxonomy" id="3040156"/>
    <lineage>
        <taxon>Eukaryota</taxon>
        <taxon>Fungi</taxon>
        <taxon>Dikarya</taxon>
        <taxon>Ascomycota</taxon>
        <taxon>Pezizomycotina</taxon>
        <taxon>Sordariomycetes</taxon>
        <taxon>Sordariomycetidae</taxon>
        <taxon>Sordariales</taxon>
        <taxon>Podosporaceae</taxon>
        <taxon>Podospora</taxon>
    </lineage>
</organism>
<dbReference type="Proteomes" id="UP001321760">
    <property type="component" value="Unassembled WGS sequence"/>
</dbReference>
<evidence type="ECO:0000313" key="3">
    <source>
        <dbReference type="EMBL" id="KAK4453115.1"/>
    </source>
</evidence>
<evidence type="ECO:0000256" key="1">
    <source>
        <dbReference type="SAM" id="MobiDB-lite"/>
    </source>
</evidence>
<feature type="transmembrane region" description="Helical" evidence="2">
    <location>
        <begin position="12"/>
        <end position="32"/>
    </location>
</feature>
<accession>A0AAV9GXL3</accession>
<sequence length="106" mass="11518">MGATIDRQTTPVIFGFALLALWTAFLLAIVGWTEAGKLSLPLVRCEAGGGIAPRNGLPRPCSDPRRLCDLPRRPTRKKVPTRACRAHDSTTPRTKLGSAQQRKALV</sequence>
<keyword evidence="2" id="KW-0812">Transmembrane</keyword>
<feature type="compositionally biased region" description="Polar residues" evidence="1">
    <location>
        <begin position="91"/>
        <end position="106"/>
    </location>
</feature>
<reference evidence="3" key="2">
    <citation type="submission" date="2023-05" db="EMBL/GenBank/DDBJ databases">
        <authorList>
            <consortium name="Lawrence Berkeley National Laboratory"/>
            <person name="Steindorff A."/>
            <person name="Hensen N."/>
            <person name="Bonometti L."/>
            <person name="Westerberg I."/>
            <person name="Brannstrom I.O."/>
            <person name="Guillou S."/>
            <person name="Cros-Aarteil S."/>
            <person name="Calhoun S."/>
            <person name="Haridas S."/>
            <person name="Kuo A."/>
            <person name="Mondo S."/>
            <person name="Pangilinan J."/>
            <person name="Riley R."/>
            <person name="Labutti K."/>
            <person name="Andreopoulos B."/>
            <person name="Lipzen A."/>
            <person name="Chen C."/>
            <person name="Yanf M."/>
            <person name="Daum C."/>
            <person name="Ng V."/>
            <person name="Clum A."/>
            <person name="Ohm R."/>
            <person name="Martin F."/>
            <person name="Silar P."/>
            <person name="Natvig D."/>
            <person name="Lalanne C."/>
            <person name="Gautier V."/>
            <person name="Ament-Velasquez S.L."/>
            <person name="Kruys A."/>
            <person name="Hutchinson M.I."/>
            <person name="Powell A.J."/>
            <person name="Barry K."/>
            <person name="Miller A.N."/>
            <person name="Grigoriev I.V."/>
            <person name="Debuchy R."/>
            <person name="Gladieux P."/>
            <person name="Thoren M.H."/>
            <person name="Johannesson H."/>
        </authorList>
    </citation>
    <scope>NUCLEOTIDE SEQUENCE</scope>
    <source>
        <strain evidence="3">PSN243</strain>
    </source>
</reference>
<name>A0AAV9GXL3_9PEZI</name>
<evidence type="ECO:0000256" key="2">
    <source>
        <dbReference type="SAM" id="Phobius"/>
    </source>
</evidence>
<keyword evidence="4" id="KW-1185">Reference proteome</keyword>
<reference evidence="3" key="1">
    <citation type="journal article" date="2023" name="Mol. Phylogenet. Evol.">
        <title>Genome-scale phylogeny and comparative genomics of the fungal order Sordariales.</title>
        <authorList>
            <person name="Hensen N."/>
            <person name="Bonometti L."/>
            <person name="Westerberg I."/>
            <person name="Brannstrom I.O."/>
            <person name="Guillou S."/>
            <person name="Cros-Aarteil S."/>
            <person name="Calhoun S."/>
            <person name="Haridas S."/>
            <person name="Kuo A."/>
            <person name="Mondo S."/>
            <person name="Pangilinan J."/>
            <person name="Riley R."/>
            <person name="LaButti K."/>
            <person name="Andreopoulos B."/>
            <person name="Lipzen A."/>
            <person name="Chen C."/>
            <person name="Yan M."/>
            <person name="Daum C."/>
            <person name="Ng V."/>
            <person name="Clum A."/>
            <person name="Steindorff A."/>
            <person name="Ohm R.A."/>
            <person name="Martin F."/>
            <person name="Silar P."/>
            <person name="Natvig D.O."/>
            <person name="Lalanne C."/>
            <person name="Gautier V."/>
            <person name="Ament-Velasquez S.L."/>
            <person name="Kruys A."/>
            <person name="Hutchinson M.I."/>
            <person name="Powell A.J."/>
            <person name="Barry K."/>
            <person name="Miller A.N."/>
            <person name="Grigoriev I.V."/>
            <person name="Debuchy R."/>
            <person name="Gladieux P."/>
            <person name="Hiltunen Thoren M."/>
            <person name="Johannesson H."/>
        </authorList>
    </citation>
    <scope>NUCLEOTIDE SEQUENCE</scope>
    <source>
        <strain evidence="3">PSN243</strain>
    </source>
</reference>
<keyword evidence="2" id="KW-0472">Membrane</keyword>
<evidence type="ECO:0000313" key="4">
    <source>
        <dbReference type="Proteomes" id="UP001321760"/>
    </source>
</evidence>
<proteinExistence type="predicted"/>
<feature type="region of interest" description="Disordered" evidence="1">
    <location>
        <begin position="68"/>
        <end position="106"/>
    </location>
</feature>
<comment type="caution">
    <text evidence="3">The sequence shown here is derived from an EMBL/GenBank/DDBJ whole genome shotgun (WGS) entry which is preliminary data.</text>
</comment>
<gene>
    <name evidence="3" type="ORF">QBC34DRAFT_396323</name>
</gene>
<protein>
    <submittedName>
        <fullName evidence="3">Uncharacterized protein</fullName>
    </submittedName>
</protein>